<keyword evidence="5" id="KW-0479">Metal-binding</keyword>
<dbReference type="SUPFAM" id="SSF52777">
    <property type="entry name" value="CoA-dependent acyltransferases"/>
    <property type="match status" value="4"/>
</dbReference>
<dbReference type="CDD" id="cd05930">
    <property type="entry name" value="A_NRPS"/>
    <property type="match status" value="2"/>
</dbReference>
<dbReference type="InterPro" id="IPR020845">
    <property type="entry name" value="AMP-binding_CS"/>
</dbReference>
<feature type="region of interest" description="N-terminal hotdog fold" evidence="8">
    <location>
        <begin position="3094"/>
        <end position="3230"/>
    </location>
</feature>
<comment type="cofactor">
    <cofactor evidence="1">
        <name>pantetheine 4'-phosphate</name>
        <dbReference type="ChEBI" id="CHEBI:47942"/>
    </cofactor>
</comment>
<dbReference type="SUPFAM" id="SSF55048">
    <property type="entry name" value="Probable ACP-binding domain of malonyl-CoA ACP transacylase"/>
    <property type="match status" value="1"/>
</dbReference>
<dbReference type="InterPro" id="IPR029058">
    <property type="entry name" value="AB_hydrolase_fold"/>
</dbReference>
<dbReference type="InterPro" id="IPR057326">
    <property type="entry name" value="KR_dom"/>
</dbReference>
<evidence type="ECO:0000313" key="13">
    <source>
        <dbReference type="EMBL" id="AFI69593.1"/>
    </source>
</evidence>
<dbReference type="InterPro" id="IPR020807">
    <property type="entry name" value="PKS_DH"/>
</dbReference>
<evidence type="ECO:0000259" key="12">
    <source>
        <dbReference type="PROSITE" id="PS52019"/>
    </source>
</evidence>
<dbReference type="InterPro" id="IPR036291">
    <property type="entry name" value="NAD(P)-bd_dom_sf"/>
</dbReference>
<dbReference type="Gene3D" id="3.30.300.30">
    <property type="match status" value="2"/>
</dbReference>
<evidence type="ECO:0000259" key="10">
    <source>
        <dbReference type="PROSITE" id="PS50075"/>
    </source>
</evidence>
<dbReference type="Pfam" id="PF14765">
    <property type="entry name" value="PS-DH"/>
    <property type="match status" value="1"/>
</dbReference>
<dbReference type="InterPro" id="IPR049551">
    <property type="entry name" value="PKS_DH_C"/>
</dbReference>
<organism evidence="13 14">
    <name type="scientific">Burkholderia pseudomallei (strain 1026b)</name>
    <dbReference type="NCBI Taxonomy" id="884204"/>
    <lineage>
        <taxon>Bacteria</taxon>
        <taxon>Pseudomonadati</taxon>
        <taxon>Pseudomonadota</taxon>
        <taxon>Betaproteobacteria</taxon>
        <taxon>Burkholderiales</taxon>
        <taxon>Burkholderiaceae</taxon>
        <taxon>Burkholderia</taxon>
        <taxon>pseudomallei group</taxon>
    </lineage>
</organism>
<dbReference type="CDD" id="cd08953">
    <property type="entry name" value="KR_2_SDR_x"/>
    <property type="match status" value="1"/>
</dbReference>
<dbReference type="SMART" id="SM00824">
    <property type="entry name" value="PKS_TE"/>
    <property type="match status" value="1"/>
</dbReference>
<dbReference type="Pfam" id="PF00668">
    <property type="entry name" value="Condensation"/>
    <property type="match status" value="2"/>
</dbReference>
<dbReference type="SMART" id="SM00827">
    <property type="entry name" value="PKS_AT"/>
    <property type="match status" value="1"/>
</dbReference>
<dbReference type="InterPro" id="IPR023213">
    <property type="entry name" value="CAT-like_dom_sf"/>
</dbReference>
<dbReference type="GO" id="GO:0044550">
    <property type="term" value="P:secondary metabolite biosynthetic process"/>
    <property type="evidence" value="ECO:0007669"/>
    <property type="project" value="TreeGrafter"/>
</dbReference>
<evidence type="ECO:0000259" key="11">
    <source>
        <dbReference type="PROSITE" id="PS52004"/>
    </source>
</evidence>
<reference evidence="13 14" key="1">
    <citation type="journal article" date="2012" name="PLoS ONE">
        <title>Evolution of Burkholderia pseudomallei in recurrent melioidosis.</title>
        <authorList>
            <person name="Hayden H.S."/>
            <person name="Lim R."/>
            <person name="Brittnacher M.J."/>
            <person name="Sims E.H."/>
            <person name="Ramage E.R."/>
            <person name="Fong C."/>
            <person name="Wu Z."/>
            <person name="Crist E."/>
            <person name="Chang J."/>
            <person name="Zhou Y."/>
            <person name="Radey M."/>
            <person name="Rohmer L."/>
            <person name="Haugen E."/>
            <person name="Gillett W."/>
            <person name="Wuthiekanun V."/>
            <person name="Peacock S.J."/>
            <person name="Kaul R."/>
            <person name="Miller S.I."/>
            <person name="Manoil C."/>
            <person name="Jacobs M.A."/>
        </authorList>
    </citation>
    <scope>NUCLEOTIDE SEQUENCE [LARGE SCALE GENOMIC DNA]</scope>
    <source>
        <strain evidence="13 14">1026b</strain>
    </source>
</reference>
<dbReference type="Pfam" id="PF08659">
    <property type="entry name" value="KR"/>
    <property type="match status" value="1"/>
</dbReference>
<protein>
    <submittedName>
        <fullName evidence="13">Thiotemplate mechanism natural product synthetase</fullName>
    </submittedName>
</protein>
<feature type="domain" description="PKS/mFAS DH" evidence="12">
    <location>
        <begin position="3094"/>
        <end position="3393"/>
    </location>
</feature>
<dbReference type="PANTHER" id="PTHR45527">
    <property type="entry name" value="NONRIBOSOMAL PEPTIDE SYNTHETASE"/>
    <property type="match status" value="1"/>
</dbReference>
<dbReference type="Gene3D" id="3.30.559.30">
    <property type="entry name" value="Nonribosomal peptide synthetase, condensation domain"/>
    <property type="match status" value="2"/>
</dbReference>
<dbReference type="Gene3D" id="3.30.70.3290">
    <property type="match status" value="1"/>
</dbReference>
<dbReference type="Gene3D" id="3.10.129.110">
    <property type="entry name" value="Polyketide synthase dehydratase"/>
    <property type="match status" value="1"/>
</dbReference>
<dbReference type="GO" id="GO:0006633">
    <property type="term" value="P:fatty acid biosynthetic process"/>
    <property type="evidence" value="ECO:0007669"/>
    <property type="project" value="InterPro"/>
</dbReference>
<feature type="region of interest" description="Disordered" evidence="9">
    <location>
        <begin position="1"/>
        <end position="29"/>
    </location>
</feature>
<dbReference type="InterPro" id="IPR020841">
    <property type="entry name" value="PKS_Beta-ketoAc_synthase_dom"/>
</dbReference>
<name>A0A0H3HUV3_BURP2</name>
<evidence type="ECO:0000256" key="6">
    <source>
        <dbReference type="ARBA" id="ARBA00022737"/>
    </source>
</evidence>
<dbReference type="InterPro" id="IPR045851">
    <property type="entry name" value="AMP-bd_C_sf"/>
</dbReference>
<dbReference type="InterPro" id="IPR020806">
    <property type="entry name" value="PKS_PP-bd"/>
</dbReference>
<dbReference type="SUPFAM" id="SSF53901">
    <property type="entry name" value="Thiolase-like"/>
    <property type="match status" value="1"/>
</dbReference>
<dbReference type="PROSITE" id="PS00606">
    <property type="entry name" value="KS3_1"/>
    <property type="match status" value="1"/>
</dbReference>
<keyword evidence="3" id="KW-0597">Phosphoprotein</keyword>
<evidence type="ECO:0000256" key="8">
    <source>
        <dbReference type="PROSITE-ProRule" id="PRU01363"/>
    </source>
</evidence>
<dbReference type="Proteomes" id="UP000010087">
    <property type="component" value="Chromosome 2"/>
</dbReference>
<evidence type="ECO:0000256" key="1">
    <source>
        <dbReference type="ARBA" id="ARBA00001957"/>
    </source>
</evidence>
<dbReference type="InterPro" id="IPR010071">
    <property type="entry name" value="AA_adenyl_dom"/>
</dbReference>
<keyword evidence="6" id="KW-0677">Repeat</keyword>
<dbReference type="Pfam" id="PF00550">
    <property type="entry name" value="PP-binding"/>
    <property type="match status" value="3"/>
</dbReference>
<gene>
    <name evidence="13" type="ordered locus">BP1026B_II1348</name>
</gene>
<feature type="active site" description="Proton donor; for dehydratase activity" evidence="8">
    <location>
        <position position="3313"/>
    </location>
</feature>
<dbReference type="Pfam" id="PF00698">
    <property type="entry name" value="Acyl_transf_1"/>
    <property type="match status" value="1"/>
</dbReference>
<evidence type="ECO:0000256" key="4">
    <source>
        <dbReference type="ARBA" id="ARBA00022679"/>
    </source>
</evidence>
<dbReference type="InterPro" id="IPR016036">
    <property type="entry name" value="Malonyl_transacylase_ACP-bd"/>
</dbReference>
<dbReference type="Gene3D" id="1.10.1200.10">
    <property type="entry name" value="ACP-like"/>
    <property type="match status" value="2"/>
</dbReference>
<dbReference type="InterPro" id="IPR036736">
    <property type="entry name" value="ACP-like_sf"/>
</dbReference>
<dbReference type="SMART" id="SM00826">
    <property type="entry name" value="PKS_DH"/>
    <property type="match status" value="1"/>
</dbReference>
<dbReference type="SUPFAM" id="SSF52151">
    <property type="entry name" value="FabD/lysophospholipase-like"/>
    <property type="match status" value="1"/>
</dbReference>
<dbReference type="InterPro" id="IPR001227">
    <property type="entry name" value="Ac_transferase_dom_sf"/>
</dbReference>
<dbReference type="InterPro" id="IPR014030">
    <property type="entry name" value="Ketoacyl_synth_N"/>
</dbReference>
<dbReference type="Pfam" id="PF13193">
    <property type="entry name" value="AMP-binding_C"/>
    <property type="match status" value="2"/>
</dbReference>
<dbReference type="Gene3D" id="3.40.47.10">
    <property type="match status" value="1"/>
</dbReference>
<dbReference type="Gene3D" id="3.40.50.1820">
    <property type="entry name" value="alpha/beta hydrolase"/>
    <property type="match status" value="2"/>
</dbReference>
<dbReference type="InterPro" id="IPR016035">
    <property type="entry name" value="Acyl_Trfase/lysoPLipase"/>
</dbReference>
<comment type="similarity">
    <text evidence="7">In the C-terminal section; belongs to the NRP synthetase family.</text>
</comment>
<proteinExistence type="inferred from homology"/>
<feature type="compositionally biased region" description="Basic and acidic residues" evidence="9">
    <location>
        <begin position="1"/>
        <end position="13"/>
    </location>
</feature>
<evidence type="ECO:0000256" key="9">
    <source>
        <dbReference type="SAM" id="MobiDB-lite"/>
    </source>
</evidence>
<dbReference type="InterPro" id="IPR020802">
    <property type="entry name" value="TesA-like"/>
</dbReference>
<dbReference type="KEGG" id="bpz:BP1026B_II1348"/>
<dbReference type="SMART" id="SM00822">
    <property type="entry name" value="PKS_KR"/>
    <property type="match status" value="1"/>
</dbReference>
<dbReference type="InterPro" id="IPR013968">
    <property type="entry name" value="PKS_KR"/>
</dbReference>
<dbReference type="Pfam" id="PF02801">
    <property type="entry name" value="Ketoacyl-synt_C"/>
    <property type="match status" value="1"/>
</dbReference>
<dbReference type="Pfam" id="PF00975">
    <property type="entry name" value="Thioesterase"/>
    <property type="match status" value="1"/>
</dbReference>
<evidence type="ECO:0000256" key="7">
    <source>
        <dbReference type="ARBA" id="ARBA00029443"/>
    </source>
</evidence>
<dbReference type="Gene3D" id="3.40.50.12780">
    <property type="entry name" value="N-terminal domain of ligase-like"/>
    <property type="match status" value="2"/>
</dbReference>
<evidence type="ECO:0000256" key="2">
    <source>
        <dbReference type="ARBA" id="ARBA00022450"/>
    </source>
</evidence>
<dbReference type="InterPro" id="IPR014043">
    <property type="entry name" value="Acyl_transferase_dom"/>
</dbReference>
<dbReference type="SUPFAM" id="SSF51735">
    <property type="entry name" value="NAD(P)-binding Rossmann-fold domains"/>
    <property type="match status" value="2"/>
</dbReference>
<dbReference type="Gene3D" id="3.40.50.720">
    <property type="entry name" value="NAD(P)-binding Rossmann-like Domain"/>
    <property type="match status" value="1"/>
</dbReference>
<dbReference type="PROSITE" id="PS52004">
    <property type="entry name" value="KS3_2"/>
    <property type="match status" value="1"/>
</dbReference>
<dbReference type="SMART" id="SM00825">
    <property type="entry name" value="PKS_KS"/>
    <property type="match status" value="1"/>
</dbReference>
<dbReference type="CDD" id="cd00833">
    <property type="entry name" value="PKS"/>
    <property type="match status" value="1"/>
</dbReference>
<dbReference type="GO" id="GO:0046872">
    <property type="term" value="F:metal ion binding"/>
    <property type="evidence" value="ECO:0007669"/>
    <property type="project" value="UniProtKB-KW"/>
</dbReference>
<dbReference type="CDD" id="cd19531">
    <property type="entry name" value="LCL_NRPS-like"/>
    <property type="match status" value="2"/>
</dbReference>
<dbReference type="InterPro" id="IPR049552">
    <property type="entry name" value="PKS_DH_N"/>
</dbReference>
<dbReference type="PROSITE" id="PS00012">
    <property type="entry name" value="PHOSPHOPANTETHEINE"/>
    <property type="match status" value="2"/>
</dbReference>
<dbReference type="InterPro" id="IPR025110">
    <property type="entry name" value="AMP-bd_C"/>
</dbReference>
<dbReference type="PROSITE" id="PS00455">
    <property type="entry name" value="AMP_BINDING"/>
    <property type="match status" value="2"/>
</dbReference>
<dbReference type="GO" id="GO:0004315">
    <property type="term" value="F:3-oxoacyl-[acyl-carrier-protein] synthase activity"/>
    <property type="evidence" value="ECO:0007669"/>
    <property type="project" value="InterPro"/>
</dbReference>
<dbReference type="Pfam" id="PF00501">
    <property type="entry name" value="AMP-binding"/>
    <property type="match status" value="2"/>
</dbReference>
<dbReference type="PROSITE" id="PS52019">
    <property type="entry name" value="PKS_MFAS_DH"/>
    <property type="match status" value="1"/>
</dbReference>
<dbReference type="InterPro" id="IPR042099">
    <property type="entry name" value="ANL_N_sf"/>
</dbReference>
<dbReference type="EMBL" id="CP002834">
    <property type="protein sequence ID" value="AFI69593.1"/>
    <property type="molecule type" value="Genomic_DNA"/>
</dbReference>
<dbReference type="InterPro" id="IPR001031">
    <property type="entry name" value="Thioesterase"/>
</dbReference>
<dbReference type="Pfam" id="PF00109">
    <property type="entry name" value="ketoacyl-synt"/>
    <property type="match status" value="1"/>
</dbReference>
<feature type="domain" description="Carrier" evidence="10">
    <location>
        <begin position="2112"/>
        <end position="2187"/>
    </location>
</feature>
<evidence type="ECO:0000256" key="3">
    <source>
        <dbReference type="ARBA" id="ARBA00022553"/>
    </source>
</evidence>
<dbReference type="PATRIC" id="fig|884204.3.peg.5670"/>
<dbReference type="Pfam" id="PF21089">
    <property type="entry name" value="PKS_DH_N"/>
    <property type="match status" value="1"/>
</dbReference>
<dbReference type="InterPro" id="IPR016039">
    <property type="entry name" value="Thiolase-like"/>
</dbReference>
<dbReference type="SUPFAM" id="SSF56801">
    <property type="entry name" value="Acetyl-CoA synthetase-like"/>
    <property type="match status" value="2"/>
</dbReference>
<dbReference type="Gene3D" id="3.30.559.10">
    <property type="entry name" value="Chloramphenicol acetyltransferase-like domain"/>
    <property type="match status" value="2"/>
</dbReference>
<dbReference type="Gene3D" id="3.40.366.10">
    <property type="entry name" value="Malonyl-Coenzyme A Acyl Carrier Protein, domain 2"/>
    <property type="match status" value="1"/>
</dbReference>
<feature type="domain" description="Carrier" evidence="10">
    <location>
        <begin position="3855"/>
        <end position="3930"/>
    </location>
</feature>
<dbReference type="InterPro" id="IPR018201">
    <property type="entry name" value="Ketoacyl_synth_AS"/>
</dbReference>
<feature type="active site" description="Proton acceptor; for dehydratase activity" evidence="8">
    <location>
        <position position="3128"/>
    </location>
</feature>
<sequence length="4239" mass="455427">MNHRLPHVERGDADEPSIETAAGEQPPLALPASVAQRRLWFVENGDVRASTYNVPAAFTLTGPLDDAVLERALAFMQQRHPALRSRFRTRDGELRIELAPQPAPLARQDLGALDADVRARTAERLCANHANRRFDLERDAPIRCLLVRLGENEHVLAVNVHHIVFDDWSIRIFFRELGAVYGALLAGATPDLPALDYAAAVAASVPAAARHAAARQYWARAMSGAPTLHKLPTDRPRPAEPRMRGAVHKHVFARRHAEGIRALCRRAGVTPYMLGVAAFAALLHRYSGEDEIVIGSPFANRVTQAQQSLIGFFINLIPLRVRFDAGVNFLDLLAQVRETSFDAFEHAGLPFDQIVDAIRPPRSSSHAPVFQIMFDYLKSGGMLELDGVGVTGSLVHTGTAKYDLTVSMEEGPDELAAIVEYDTDLFDAGTIARLGGHFERLLENVLASPAAPIAEGSLLPADELRQVRRFTRPDEPYAHIPFSPMPQRIREAARRAPHAVAIVHGDARMTYETLDRRSDALARALRARGVGRGSRVASLQSYSEKIVVAYLGILKAGAAYLPLDPADPRRLEKIEDAAPAMIVTARRDLEDVPQALRARTLTIDDPIECGKAPDAVNDVVTDVATDVVTDATARDAELDFATLAEADPAYVIYTSGSTGKPKGVEVSHGSLNVSYHGWHRAYRFGKPGHPVTLQLAGMTFDLGIGDVSRTLACGGTLVMPPRDGLLDAGRLHALMRAERVSFGDFPPVILRELIRHCNETGDRLDMLDTLVCGADVWFGHELHAARALCGPHARVLGSYGVTEAAIDSSYFDPDLHALAPDSVVPLGRPLPSCELLIVDPLLQMTPIGVPGELLVAGPAVATRYLNNDALTAQKFLRGRVDEHGRVIAGDGQTRFYRTGDICRFLEDGTIDFLGRRDNQIKIRGFRVELGEVEGVLAAHPDVRQCAVVVRDEASGDPSLAAFVVSDAPIAALRGYLRGRLPAYMLPAAIERLGDMPLTASGKIDRNRLKAWPLSAPDVPPPDAATDVERRLLALWENLLSARVPSVHENFFQCGGHSLAAARLASSISQAFDISIGVSSVFNHPSVAEQARLVEALASARAPRDVRQTAHADAAEPAGDDGLLSYSQQSLWLTAKRTPDDFSYNIPVTWRLDGPLDAHALERAINDVVARHDALRTVFSSDVRTVVGPHRESSQEPTQRVLDTLTIALRRVAVAPDDAASLPARLREAHSRAFDLNAGPLLRAVLFEIAPTHHVLDVTIHHIVIDGPSFGLFWRDLQTAYRARVAGEAPGWQRPARRHADFVSRQRQALRGEAAARQLAYWREQLRGLPAALPLPDAVLAAHAPGSARSLTFEMPDDVAAGLAALARRTNGSPFIVYLALFAVALRQQTGEADFAIGTPLSLRPHEGFADVLGFFANTMPLRMRLHGLDTFERVLRYVREQCLALYENGDVPFEYLVQALKPARAARRNPVFQTIFSCEFDDERLQLTGVDAHALALDAYTAKLDLEMAINVSGGRVVCHLMSRPGSFDADALSSIRHHFLRTACSATRAHAEREAAEARATHEVHEVHEAHEVHEVHEVHEMHEMHDVHEARAQLADDARGARRPSADDLFGLFARSAARHAQRVALDSPMLRASYAQLAERVSAAARALAAHGVRRGDRVGIFVGHHPHNVTAMLAIARVGAAFVPMDPEHKPQWNRHIVDDAALTALVGGAWTADAARGFGLPVVDLDAPPPPASELADAPAAGGAHPDDCAYVIYTSGSTGRPKGVAVSHASVCHNVRAMAEIMRIGPQSRMAQYVSPVFDVVLGEIFPALAAGAAIVFAERRRPLPGQALVDWLDAQRVSHVWIVPSALAMVPEAALPALEVLIVAGEACPRELAQRWAAGRRLLNGYGPTEAAIVVSLTDYHAQRERLILRPMGGARLHVLDEALRPAPAGAAGELFIGGACVAQGYLGQPARTAQAFVADPFDAEPGARMYRTGDVVRRLDDGAIQFIGRVDRQVKIRGFRIELDAVRAALMEVPGVQAAEALAQPDASGQPLLVGYVVARRAKAELLDALRGKVPDAMVPSTLVFLDALPTGSTGKTDLKALKALKTGDAARPAAAAADMPRAASQGRTLHRVREIWRTLLERDDIGDDENFFDAGGHSLRAVALHQRITEAFGDVIALTDLFEHPTIGALAAHLDAFAPRDGEAADDAAGAAARAPADGVLDTDAIAVIGLAGRFPDAPDLDRFWERLLAGYEAGRTLSDAELDAHGVPAELYRNPHFVRRFKELEGKAEFDAGFFGYSPREAQVMDPQQRIFLELAWQALEQAGYGDRGRVRSVGVFASAAFNYYLVQNVMPNAERLRLEPGQWLIGNDKDFIATRTAYKLNLLGPALSVGTACSSSLMAVHLACASLRNGEAQMALAGAVALDPDQVGYLYAEGGIMSPDGRCRPFDAAAAGTAGGSGGGVVLLKRLDAALRDGDTVYAVIKGSAANNDGADKVSYTAPSVAGQTAVIRDALRAARVSADSIGYVEAHGTGTPLGDPIEVRALAQAFAEAAAPGALANGRCGIGSIKGNIGHLDAAAGIAGFIKAVLTLHREAIPPSINCETPNARIGFDKTPFSVVREARAWPRTATPRRAGVSSFGVGGTNVHVVLEEAPRVRAGESAEPSRWQLLPVSARSPSALREQWRQLRDALAHARPRVQDVAHTLQVGRTAFEHRGFAVVDAAADAPAQLDAAGSPPAFERRAAPPVVFMFPGQGSQYPGMGAALYRSGGVFQAEVDRCAQLLRAHLDRDVRSLMFDADASLLRETRYTQPALFAIEYALARQWLAWGVTPHAMIGHSVGELVAAAVGETLALPDALALVVARADAMQRQPPGAMLAVLADARELAALNGPGCEIAAINGPEQYVLAGDAARIAALEDACIAAGVACQRLATSHAFHSSAMDGAAREIDRASERIVRRAARIPLISNRSGRWLNEQDLRDAGYWGEHVRQPVQFHAGVRTLLDALDAPIFVEVGPGRALGNLIGGWAGLGPQRIVSTLPHARERRDDMAAALRGVGTLWAQGVDVNWAGLHAPGAARRIALPTYPFERTRHWIERPAGARAAPAREADGVPMRRGEDAADGSLTVSFALHERLWFLDEHRIFDGAPVLPGTACIELVRRAYSLVRPGAAVTMRDVYFPTALILSTDESRNVRVVFRPPERVSDGAAAGGDLAFVLESNDANGPAGWTPHASGRIGDDPPACAAPASLAALAALDAPAALREQWGLTALDDVAALSAQAFADYGARWRGVDALWLGERAGLARLRLPAAGSGDLPDFALHPAMLDVATAFLPACLRPRDASVPFRYESIRMHRPLRADCYSFAVETAPNVYDVTLFAWDEAARRADVLVAIGGFARREPAHRARDVAQWCRTVSWRDAPAARALPPERWLVFGDEWFALAPAGSVLVREDDAFRAHGDNGYGVRPGEKADCDRLIARLAEQGGVPAHVVYGWAQTDVDRAFAGLAALLQALGAHPADFRVSLVTKGARSARTLDACAAAAPAGLLKAVRWEYPRIVCRHIDIDDASDATIDALRAELSSEPATPPGAPPELPSSIALAGARREAPGFAALPAVARDDVLRDGGAYLITGGASGIGLELAAHIASRRRDVRLALLSRSPHDENAARFAALDEAAASVLRLTADVAHAAQLADALRTVRARFGRIDGVIHAAGVEASGLLETGTPDAWRRVMAAKVHGARHLFDQLAGDPPDFIVLCSSLAAVVGGLGQADYAAANGYMDALAQHWRQRGVAAIAIDWDTWSDTGMAFDHAARTRRSNDRPGALPGLANREGRALFDLALAHDAPRIVISKRGFEQDRRDAPTRARRAAAPGDAQAALVALWQELLGVEQVGVDDDFFDLGGHSLLATQLISRVRDQYARSPTLGEFLEEPTIARLLRAIDHTGGDTGGDMSGDTAGDAPDVDETLRYCVVPMVKAGSGAPFFCIPGMGGNITQLLPLANALGADRPVIGLQYLGLDGKHAPHASVEAIAAHYVRCIRSVQPAGPYFLGGHSLGGKIAYEVARRLHAQGDAIGLVAMFDSAAPPYSFVAHQDDFAIASMILGVFAYYAGKMEMMAGIDDARLRDAPRERLLAFMGERLAQFGVIQSQSDTSAIRGLFNVYRAAADFSARYAPPHEHLPLPILLVKATEPMPDGIKLPEIRETPAWGWENFTRLPVRTCEVAGNHYSCLMDGYVERIADALRDALASARQAIEA</sequence>
<accession>A0A0H3HUV3</accession>
<feature type="domain" description="Carrier" evidence="10">
    <location>
        <begin position="1022"/>
        <end position="1097"/>
    </location>
</feature>
<dbReference type="SMART" id="SM00823">
    <property type="entry name" value="PKS_PP"/>
    <property type="match status" value="3"/>
</dbReference>
<dbReference type="InterPro" id="IPR014031">
    <property type="entry name" value="Ketoacyl_synth_C"/>
</dbReference>
<dbReference type="InterPro" id="IPR049900">
    <property type="entry name" value="PKS_mFAS_DH"/>
</dbReference>
<evidence type="ECO:0000256" key="5">
    <source>
        <dbReference type="ARBA" id="ARBA00022723"/>
    </source>
</evidence>
<dbReference type="PANTHER" id="PTHR45527:SF1">
    <property type="entry name" value="FATTY ACID SYNTHASE"/>
    <property type="match status" value="1"/>
</dbReference>
<keyword evidence="4" id="KW-0808">Transferase</keyword>
<dbReference type="SUPFAM" id="SSF47336">
    <property type="entry name" value="ACP-like"/>
    <property type="match status" value="3"/>
</dbReference>
<dbReference type="NCBIfam" id="TIGR01733">
    <property type="entry name" value="AA-adenyl-dom"/>
    <property type="match status" value="2"/>
</dbReference>
<keyword evidence="2" id="KW-0596">Phosphopantetheine</keyword>
<dbReference type="FunFam" id="1.10.1200.10:FF:000016">
    <property type="entry name" value="Non-ribosomal peptide synthase"/>
    <property type="match status" value="1"/>
</dbReference>
<dbReference type="InterPro" id="IPR009081">
    <property type="entry name" value="PP-bd_ACP"/>
</dbReference>
<feature type="domain" description="Ketosynthase family 3 (KS3)" evidence="11">
    <location>
        <begin position="2212"/>
        <end position="2641"/>
    </location>
</feature>
<dbReference type="GO" id="GO:0043041">
    <property type="term" value="P:amino acid activation for nonribosomal peptide biosynthetic process"/>
    <property type="evidence" value="ECO:0007669"/>
    <property type="project" value="TreeGrafter"/>
</dbReference>
<dbReference type="InterPro" id="IPR001242">
    <property type="entry name" value="Condensation_dom"/>
</dbReference>
<evidence type="ECO:0000313" key="14">
    <source>
        <dbReference type="Proteomes" id="UP000010087"/>
    </source>
</evidence>
<dbReference type="GO" id="GO:0005737">
    <property type="term" value="C:cytoplasm"/>
    <property type="evidence" value="ECO:0007669"/>
    <property type="project" value="TreeGrafter"/>
</dbReference>
<feature type="region of interest" description="C-terminal hotdog fold" evidence="8">
    <location>
        <begin position="3247"/>
        <end position="3393"/>
    </location>
</feature>
<dbReference type="PROSITE" id="PS50075">
    <property type="entry name" value="CARRIER"/>
    <property type="match status" value="3"/>
</dbReference>
<dbReference type="SUPFAM" id="SSF53474">
    <property type="entry name" value="alpha/beta-Hydrolases"/>
    <property type="match status" value="1"/>
</dbReference>
<dbReference type="GO" id="GO:0031177">
    <property type="term" value="F:phosphopantetheine binding"/>
    <property type="evidence" value="ECO:0007669"/>
    <property type="project" value="InterPro"/>
</dbReference>
<dbReference type="InterPro" id="IPR006162">
    <property type="entry name" value="Ppantetheine_attach_site"/>
</dbReference>
<dbReference type="InterPro" id="IPR042104">
    <property type="entry name" value="PKS_dehydratase_sf"/>
</dbReference>
<dbReference type="Pfam" id="PF16197">
    <property type="entry name" value="KAsynt_C_assoc"/>
    <property type="match status" value="1"/>
</dbReference>
<dbReference type="RefSeq" id="WP_004553440.1">
    <property type="nucleotide sequence ID" value="NC_017832.1"/>
</dbReference>
<dbReference type="InterPro" id="IPR032821">
    <property type="entry name" value="PKS_assoc"/>
</dbReference>
<dbReference type="SMART" id="SM01294">
    <property type="entry name" value="PKS_PP_betabranch"/>
    <property type="match status" value="1"/>
</dbReference>
<dbReference type="InterPro" id="IPR000873">
    <property type="entry name" value="AMP-dep_synth/lig_dom"/>
</dbReference>